<evidence type="ECO:0000259" key="4">
    <source>
        <dbReference type="PROSITE" id="PS51980"/>
    </source>
</evidence>
<organism evidence="5 6">
    <name type="scientific">Rhynochetos jubatus</name>
    <name type="common">kagu</name>
    <dbReference type="NCBI Taxonomy" id="54386"/>
    <lineage>
        <taxon>Eukaryota</taxon>
        <taxon>Metazoa</taxon>
        <taxon>Chordata</taxon>
        <taxon>Craniata</taxon>
        <taxon>Vertebrata</taxon>
        <taxon>Euteleostomi</taxon>
        <taxon>Archelosauria</taxon>
        <taxon>Archosauria</taxon>
        <taxon>Dinosauria</taxon>
        <taxon>Saurischia</taxon>
        <taxon>Theropoda</taxon>
        <taxon>Coelurosauria</taxon>
        <taxon>Aves</taxon>
        <taxon>Neognathae</taxon>
        <taxon>Neoaves</taxon>
        <taxon>Phaethontimorphae</taxon>
        <taxon>Eurypygiformes</taxon>
        <taxon>Rhynochetidae</taxon>
        <taxon>Rhynochetos</taxon>
    </lineage>
</organism>
<dbReference type="SUPFAM" id="SSF144292">
    <property type="entry name" value="occludin/ELL-like"/>
    <property type="match status" value="1"/>
</dbReference>
<dbReference type="GO" id="GO:0032968">
    <property type="term" value="P:positive regulation of transcription elongation by RNA polymerase II"/>
    <property type="evidence" value="ECO:0007669"/>
    <property type="project" value="TreeGrafter"/>
</dbReference>
<dbReference type="GO" id="GO:0042795">
    <property type="term" value="P:snRNA transcription by RNA polymerase II"/>
    <property type="evidence" value="ECO:0007669"/>
    <property type="project" value="TreeGrafter"/>
</dbReference>
<sequence>CAYFSIRQYIRIVLHEQRQSYEADFGAEYDEYRNLHTQMRSVAEKFRKLDAQRKLLSPGSREYQVKRDETKDCVSSPSSAL</sequence>
<dbReference type="InterPro" id="IPR031176">
    <property type="entry name" value="ELL/occludin"/>
</dbReference>
<dbReference type="EMBL" id="VZRY01003697">
    <property type="protein sequence ID" value="NWW91497.1"/>
    <property type="molecule type" value="Genomic_DNA"/>
</dbReference>
<evidence type="ECO:0000256" key="3">
    <source>
        <dbReference type="SAM" id="MobiDB-lite"/>
    </source>
</evidence>
<feature type="region of interest" description="Disordered" evidence="3">
    <location>
        <begin position="60"/>
        <end position="81"/>
    </location>
</feature>
<dbReference type="Gene3D" id="6.10.140.340">
    <property type="match status" value="1"/>
</dbReference>
<feature type="domain" description="OCEL" evidence="4">
    <location>
        <begin position="3"/>
        <end position="81"/>
    </location>
</feature>
<comment type="caution">
    <text evidence="5">The sequence shown here is derived from an EMBL/GenBank/DDBJ whole genome shotgun (WGS) entry which is preliminary data.</text>
</comment>
<evidence type="ECO:0000256" key="1">
    <source>
        <dbReference type="ARBA" id="ARBA00009171"/>
    </source>
</evidence>
<protein>
    <submittedName>
        <fullName evidence="5">ELL2 factor</fullName>
    </submittedName>
</protein>
<comment type="similarity">
    <text evidence="1 2">Belongs to the ELL/occludin family.</text>
</comment>
<accession>A0A7K6S104</accession>
<evidence type="ECO:0000313" key="5">
    <source>
        <dbReference type="EMBL" id="NWW91497.1"/>
    </source>
</evidence>
<dbReference type="PROSITE" id="PS51980">
    <property type="entry name" value="OCEL"/>
    <property type="match status" value="1"/>
</dbReference>
<dbReference type="InterPro" id="IPR010844">
    <property type="entry name" value="Occludin_ELL"/>
</dbReference>
<dbReference type="PANTHER" id="PTHR23288">
    <property type="entry name" value="OCCLUDIN AND RNA POLYMERASE II ELONGATION FACTOR ELL"/>
    <property type="match status" value="1"/>
</dbReference>
<dbReference type="Proteomes" id="UP000570016">
    <property type="component" value="Unassembled WGS sequence"/>
</dbReference>
<dbReference type="GO" id="GO:0008023">
    <property type="term" value="C:transcription elongation factor complex"/>
    <property type="evidence" value="ECO:0007669"/>
    <property type="project" value="TreeGrafter"/>
</dbReference>
<dbReference type="OrthoDB" id="6284217at2759"/>
<dbReference type="Pfam" id="PF07303">
    <property type="entry name" value="Occludin_ELL"/>
    <property type="match status" value="1"/>
</dbReference>
<gene>
    <name evidence="5" type="primary">Ell2_2</name>
    <name evidence="5" type="ORF">RHYJUB_R15225</name>
</gene>
<feature type="non-terminal residue" evidence="5">
    <location>
        <position position="1"/>
    </location>
</feature>
<proteinExistence type="inferred from homology"/>
<evidence type="ECO:0000256" key="2">
    <source>
        <dbReference type="PROSITE-ProRule" id="PRU01324"/>
    </source>
</evidence>
<dbReference type="GO" id="GO:0000987">
    <property type="term" value="F:cis-regulatory region sequence-specific DNA binding"/>
    <property type="evidence" value="ECO:0007669"/>
    <property type="project" value="TreeGrafter"/>
</dbReference>
<reference evidence="5 6" key="1">
    <citation type="submission" date="2019-09" db="EMBL/GenBank/DDBJ databases">
        <title>Bird 10,000 Genomes (B10K) Project - Family phase.</title>
        <authorList>
            <person name="Zhang G."/>
        </authorList>
    </citation>
    <scope>NUCLEOTIDE SEQUENCE [LARGE SCALE GENOMIC DNA]</scope>
    <source>
        <strain evidence="5">B10K-DU-029-58</strain>
        <tissue evidence="5">Muscle</tissue>
    </source>
</reference>
<evidence type="ECO:0000313" key="6">
    <source>
        <dbReference type="Proteomes" id="UP000570016"/>
    </source>
</evidence>
<feature type="compositionally biased region" description="Basic and acidic residues" evidence="3">
    <location>
        <begin position="63"/>
        <end position="72"/>
    </location>
</feature>
<dbReference type="AlphaFoldDB" id="A0A7K6S104"/>
<keyword evidence="6" id="KW-1185">Reference proteome</keyword>
<name>A0A7K6S104_9AVES</name>
<feature type="non-terminal residue" evidence="5">
    <location>
        <position position="81"/>
    </location>
</feature>
<dbReference type="PANTHER" id="PTHR23288:SF8">
    <property type="entry name" value="RNA POLYMERASE II ELONGATION FACTOR ELL2"/>
    <property type="match status" value="1"/>
</dbReference>